<comment type="caution">
    <text evidence="4">The sequence shown here is derived from an EMBL/GenBank/DDBJ whole genome shotgun (WGS) entry which is preliminary data.</text>
</comment>
<dbReference type="RefSeq" id="WP_378419559.1">
    <property type="nucleotide sequence ID" value="NZ_JBHSFO010000014.1"/>
</dbReference>
<evidence type="ECO:0000313" key="5">
    <source>
        <dbReference type="Proteomes" id="UP001595914"/>
    </source>
</evidence>
<dbReference type="InterPro" id="IPR056463">
    <property type="entry name" value="DUF7373_C"/>
</dbReference>
<name>A0ABV9FZ23_9NOCA</name>
<gene>
    <name evidence="4" type="ORF">ACFO6S_19145</name>
</gene>
<proteinExistence type="predicted"/>
<keyword evidence="5" id="KW-1185">Reference proteome</keyword>
<protein>
    <submittedName>
        <fullName evidence="4">Uncharacterized protein</fullName>
    </submittedName>
</protein>
<feature type="chain" id="PRO_5046006314" evidence="1">
    <location>
        <begin position="27"/>
        <end position="424"/>
    </location>
</feature>
<dbReference type="InterPro" id="IPR055797">
    <property type="entry name" value="DUF7373"/>
</dbReference>
<reference evidence="5" key="1">
    <citation type="journal article" date="2019" name="Int. J. Syst. Evol. Microbiol.">
        <title>The Global Catalogue of Microorganisms (GCM) 10K type strain sequencing project: providing services to taxonomists for standard genome sequencing and annotation.</title>
        <authorList>
            <consortium name="The Broad Institute Genomics Platform"/>
            <consortium name="The Broad Institute Genome Sequencing Center for Infectious Disease"/>
            <person name="Wu L."/>
            <person name="Ma J."/>
        </authorList>
    </citation>
    <scope>NUCLEOTIDE SEQUENCE [LARGE SCALE GENOMIC DNA]</scope>
    <source>
        <strain evidence="5">CCUG 54520</strain>
    </source>
</reference>
<dbReference type="Proteomes" id="UP001595914">
    <property type="component" value="Unassembled WGS sequence"/>
</dbReference>
<evidence type="ECO:0000259" key="3">
    <source>
        <dbReference type="Pfam" id="PF24092"/>
    </source>
</evidence>
<dbReference type="Pfam" id="PF24088">
    <property type="entry name" value="DUF7373"/>
    <property type="match status" value="1"/>
</dbReference>
<dbReference type="PROSITE" id="PS51257">
    <property type="entry name" value="PROKAR_LIPOPROTEIN"/>
    <property type="match status" value="1"/>
</dbReference>
<dbReference type="EMBL" id="JBHSFO010000014">
    <property type="protein sequence ID" value="MFC4605821.1"/>
    <property type="molecule type" value="Genomic_DNA"/>
</dbReference>
<accession>A0ABV9FZ23</accession>
<organism evidence="4 5">
    <name type="scientific">Rhodococcus kronopolitis</name>
    <dbReference type="NCBI Taxonomy" id="1460226"/>
    <lineage>
        <taxon>Bacteria</taxon>
        <taxon>Bacillati</taxon>
        <taxon>Actinomycetota</taxon>
        <taxon>Actinomycetes</taxon>
        <taxon>Mycobacteriales</taxon>
        <taxon>Nocardiaceae</taxon>
        <taxon>Rhodococcus</taxon>
    </lineage>
</organism>
<feature type="domain" description="DUF7373" evidence="2">
    <location>
        <begin position="67"/>
        <end position="262"/>
    </location>
</feature>
<keyword evidence="1" id="KW-0732">Signal</keyword>
<sequence>MPRTKTMPTTWMPRAAAVLCAGLLLAGCGSSEGEPKAGSGGDTAPAVDAAALDTGSYPTSPAAEFARATTENIVEVEGQRLAEFTVAPFEIDPELISGKMPTMVMRSGKNLGVVIGGGAGDIAANRNMLYGYVSTAATNTPNVTDPSRSVVNAVLRFGNPEDAAATARELQAQLTTVDDGAGVSTAESVDVLPNTLVSTRETDSSAGRTVSVNALTPHGDYLLYSWAQAPAGQKDWTAKAIAKAVSLQGPLIDAFPAQPTKEQNGGVSAEFPMVDQDKILIYAIPEEDAQARLGDDLAAYGPRGMSHRSTNPPLTHRVLTETGSEHNAVAKTTVYRAADDAGARTIADEFAGDLAAQGFTAAPSPQGLPDAKCVTKDTVRGTEIYCMVVNGRYVGEASGLDDKADVDRQISAQYLILEQADQDA</sequence>
<evidence type="ECO:0000259" key="2">
    <source>
        <dbReference type="Pfam" id="PF24088"/>
    </source>
</evidence>
<evidence type="ECO:0000256" key="1">
    <source>
        <dbReference type="SAM" id="SignalP"/>
    </source>
</evidence>
<feature type="signal peptide" evidence="1">
    <location>
        <begin position="1"/>
        <end position="26"/>
    </location>
</feature>
<dbReference type="Pfam" id="PF24092">
    <property type="entry name" value="DUF7373_C"/>
    <property type="match status" value="1"/>
</dbReference>
<evidence type="ECO:0000313" key="4">
    <source>
        <dbReference type="EMBL" id="MFC4605821.1"/>
    </source>
</evidence>
<feature type="domain" description="DUF7373" evidence="3">
    <location>
        <begin position="294"/>
        <end position="418"/>
    </location>
</feature>